<dbReference type="PANTHER" id="PTHR42899:SF1">
    <property type="entry name" value="SPERMATOGENESIS-ASSOCIATED PROTEIN 20"/>
    <property type="match status" value="1"/>
</dbReference>
<sequence>MRRLGRIAICSVCFGIAVAAGHGQEAAPTAGTNHLAGESSPYLLQHARNPVDWHPWGPEAFAKAKRENKLVFLSSGYHACHWCHVMERESFTNPRVAALLNEHFVCIKVDREERPEVDHVYLTALNAMGQRGGWPLSMFLTADGKPIAGGTYWPPEDREIDGETVPGFLTILKAVIDFNTQAPDDILRTAELRAEQTRRALGHRRFPPPAAPSRETVQAALTHLAETFDPGHGGFGQPPEFSGPKFPQPPKLQLLQSEAARTKADHLSSIVQTTLEQMVRGGIYDQIGGGFHRYSTERTWTVPHFEKMLSDNAQLLELYAAAHTTSPQLLFRRVLTDTLAFVDRELTSPDGVFYTSLDADVGEDEGRYYVWTADELAAAVPNADDRAFLNPRLGLDGPANFEGASWILRQPQPIAEADEPRFRTLQRQLLVAREQRPRPHRDTKVLTSWNGLMIAGMAQAGHSLDDPAAVRKAVRAAEFLLRTLRTDDGRLQHVYAAAPGEPPQARIEGYLDDYTHLVHGLLTLHDVTGEAHWLAEAQRLTETMTALFHDPDQGGFYFTSPQHEALFVRIKDQHDGVQPSGNSQAALNFVQLWRATGESKYRAQAEQTIRALAGPLEDQPSGLCSLLRALAAMPDD</sequence>
<name>A0A7C2NY33_9PLAN</name>
<evidence type="ECO:0000256" key="2">
    <source>
        <dbReference type="SAM" id="SignalP"/>
    </source>
</evidence>
<dbReference type="SUPFAM" id="SSF52833">
    <property type="entry name" value="Thioredoxin-like"/>
    <property type="match status" value="1"/>
</dbReference>
<organism evidence="4">
    <name type="scientific">Schlesneria paludicola</name>
    <dbReference type="NCBI Taxonomy" id="360056"/>
    <lineage>
        <taxon>Bacteria</taxon>
        <taxon>Pseudomonadati</taxon>
        <taxon>Planctomycetota</taxon>
        <taxon>Planctomycetia</taxon>
        <taxon>Planctomycetales</taxon>
        <taxon>Planctomycetaceae</taxon>
        <taxon>Schlesneria</taxon>
    </lineage>
</organism>
<evidence type="ECO:0000313" key="4">
    <source>
        <dbReference type="EMBL" id="HEN16051.1"/>
    </source>
</evidence>
<dbReference type="PIRSF" id="PIRSF006402">
    <property type="entry name" value="UCP006402_thioredoxin"/>
    <property type="match status" value="1"/>
</dbReference>
<dbReference type="Gene3D" id="1.50.10.20">
    <property type="match status" value="1"/>
</dbReference>
<dbReference type="SUPFAM" id="SSF48208">
    <property type="entry name" value="Six-hairpin glycosidases"/>
    <property type="match status" value="1"/>
</dbReference>
<gene>
    <name evidence="4" type="ORF">ENQ76_11365</name>
</gene>
<evidence type="ECO:0000259" key="3">
    <source>
        <dbReference type="Pfam" id="PF03190"/>
    </source>
</evidence>
<dbReference type="InterPro" id="IPR008928">
    <property type="entry name" value="6-hairpin_glycosidase_sf"/>
</dbReference>
<dbReference type="AlphaFoldDB" id="A0A7C2NY33"/>
<dbReference type="InterPro" id="IPR036249">
    <property type="entry name" value="Thioredoxin-like_sf"/>
</dbReference>
<dbReference type="Pfam" id="PF03190">
    <property type="entry name" value="Thioredox_DsbH"/>
    <property type="match status" value="1"/>
</dbReference>
<dbReference type="CDD" id="cd02955">
    <property type="entry name" value="SSP411"/>
    <property type="match status" value="1"/>
</dbReference>
<dbReference type="GO" id="GO:0005975">
    <property type="term" value="P:carbohydrate metabolic process"/>
    <property type="evidence" value="ECO:0007669"/>
    <property type="project" value="InterPro"/>
</dbReference>
<reference evidence="4" key="1">
    <citation type="journal article" date="2020" name="mSystems">
        <title>Genome- and Community-Level Interaction Insights into Carbon Utilization and Element Cycling Functions of Hydrothermarchaeota in Hydrothermal Sediment.</title>
        <authorList>
            <person name="Zhou Z."/>
            <person name="Liu Y."/>
            <person name="Xu W."/>
            <person name="Pan J."/>
            <person name="Luo Z.H."/>
            <person name="Li M."/>
        </authorList>
    </citation>
    <scope>NUCLEOTIDE SEQUENCE [LARGE SCALE GENOMIC DNA]</scope>
    <source>
        <strain evidence="4">SpSt-339</strain>
    </source>
</reference>
<dbReference type="EMBL" id="DSOK01000316">
    <property type="protein sequence ID" value="HEN16051.1"/>
    <property type="molecule type" value="Genomic_DNA"/>
</dbReference>
<feature type="signal peptide" evidence="2">
    <location>
        <begin position="1"/>
        <end position="19"/>
    </location>
</feature>
<comment type="caution">
    <text evidence="4">The sequence shown here is derived from an EMBL/GenBank/DDBJ whole genome shotgun (WGS) entry which is preliminary data.</text>
</comment>
<feature type="region of interest" description="Disordered" evidence="1">
    <location>
        <begin position="229"/>
        <end position="249"/>
    </location>
</feature>
<feature type="chain" id="PRO_5028256862" evidence="2">
    <location>
        <begin position="20"/>
        <end position="636"/>
    </location>
</feature>
<keyword evidence="2" id="KW-0732">Signal</keyword>
<dbReference type="InterPro" id="IPR024705">
    <property type="entry name" value="Ssp411"/>
</dbReference>
<dbReference type="PANTHER" id="PTHR42899">
    <property type="entry name" value="SPERMATOGENESIS-ASSOCIATED PROTEIN 20"/>
    <property type="match status" value="1"/>
</dbReference>
<proteinExistence type="predicted"/>
<dbReference type="Gene3D" id="3.40.30.10">
    <property type="entry name" value="Glutaredoxin"/>
    <property type="match status" value="1"/>
</dbReference>
<dbReference type="InterPro" id="IPR004879">
    <property type="entry name" value="Ssp411-like_TRX"/>
</dbReference>
<accession>A0A7C2NY33</accession>
<feature type="domain" description="Spermatogenesis-associated protein 20-like TRX" evidence="3">
    <location>
        <begin position="32"/>
        <end position="191"/>
    </location>
</feature>
<protein>
    <submittedName>
        <fullName evidence="4">Thioredoxin domain-containing protein</fullName>
    </submittedName>
</protein>
<evidence type="ECO:0000256" key="1">
    <source>
        <dbReference type="SAM" id="MobiDB-lite"/>
    </source>
</evidence>